<feature type="transmembrane region" description="Helical" evidence="5">
    <location>
        <begin position="7"/>
        <end position="37"/>
    </location>
</feature>
<proteinExistence type="predicted"/>
<feature type="transmembrane region" description="Helical" evidence="5">
    <location>
        <begin position="132"/>
        <end position="151"/>
    </location>
</feature>
<dbReference type="PANTHER" id="PTHR37422">
    <property type="entry name" value="TEICHURONIC ACID BIOSYNTHESIS PROTEIN TUAE"/>
    <property type="match status" value="1"/>
</dbReference>
<dbReference type="Pfam" id="PF04932">
    <property type="entry name" value="Wzy_C"/>
    <property type="match status" value="1"/>
</dbReference>
<gene>
    <name evidence="7" type="ORF">SAMN05216233_102273</name>
</gene>
<dbReference type="GO" id="GO:0016020">
    <property type="term" value="C:membrane"/>
    <property type="evidence" value="ECO:0007669"/>
    <property type="project" value="UniProtKB-SubCell"/>
</dbReference>
<name>A0A1G5BYP8_9BACT</name>
<comment type="subcellular location">
    <subcellularLocation>
        <location evidence="1">Membrane</location>
        <topology evidence="1">Multi-pass membrane protein</topology>
    </subcellularLocation>
</comment>
<feature type="transmembrane region" description="Helical" evidence="5">
    <location>
        <begin position="79"/>
        <end position="97"/>
    </location>
</feature>
<evidence type="ECO:0000313" key="8">
    <source>
        <dbReference type="Proteomes" id="UP000198870"/>
    </source>
</evidence>
<evidence type="ECO:0000256" key="5">
    <source>
        <dbReference type="SAM" id="Phobius"/>
    </source>
</evidence>
<dbReference type="STRING" id="419481.SAMN05216233_102273"/>
<dbReference type="InterPro" id="IPR007016">
    <property type="entry name" value="O-antigen_ligase-rel_domated"/>
</dbReference>
<feature type="transmembrane region" description="Helical" evidence="5">
    <location>
        <begin position="212"/>
        <end position="230"/>
    </location>
</feature>
<sequence>MVYPIFYLLVVAVGWVAGLCRGPFWAVLTYVFVYFNIPSHQWWAASVPSLRWSFLSAGIVLASCVIHKEQLKDGMNAPLKALILLLGLMICIIPLAYNADRSLVRIYDFFRYVLFFYLVCRIIKTFAQYRWFVLAILFHCFFLSLLARHYFSGMRLDGVGLPDAADANMLAALVVLVLPFLVVFLFFGSRFEKVAALLFTPFILNMFAMTRSRGGFLGLLVAAGVFAWGARRDVDIKKMVLGFVAAAVVVLGIMDKGYVTRVTRLFGGEENIEDQSAGRTDIWRYGLHMIKDYPLGCGGGGFSLLSTSYLPDHLIEKRVGRRASHNTYVLVVTEQGVLGLGIYLVFILLLFKGTRRARSSLHGIMGMDKGLRNHMLAHTYALETGLAGFFTASIFIDRLYFECIYLIAALVPVLSAVADAAQGPEGTEGIQP</sequence>
<dbReference type="RefSeq" id="WP_175469496.1">
    <property type="nucleotide sequence ID" value="NZ_FMUX01000002.1"/>
</dbReference>
<dbReference type="PANTHER" id="PTHR37422:SF13">
    <property type="entry name" value="LIPOPOLYSACCHARIDE BIOSYNTHESIS PROTEIN PA4999-RELATED"/>
    <property type="match status" value="1"/>
</dbReference>
<feature type="transmembrane region" description="Helical" evidence="5">
    <location>
        <begin position="236"/>
        <end position="254"/>
    </location>
</feature>
<feature type="transmembrane region" description="Helical" evidence="5">
    <location>
        <begin position="375"/>
        <end position="396"/>
    </location>
</feature>
<evidence type="ECO:0000256" key="1">
    <source>
        <dbReference type="ARBA" id="ARBA00004141"/>
    </source>
</evidence>
<reference evidence="7 8" key="1">
    <citation type="submission" date="2016-10" db="EMBL/GenBank/DDBJ databases">
        <authorList>
            <person name="de Groot N.N."/>
        </authorList>
    </citation>
    <scope>NUCLEOTIDE SEQUENCE [LARGE SCALE GENOMIC DNA]</scope>
    <source>
        <strain evidence="7 8">AA1</strain>
    </source>
</reference>
<evidence type="ECO:0000256" key="2">
    <source>
        <dbReference type="ARBA" id="ARBA00022692"/>
    </source>
</evidence>
<organism evidence="7 8">
    <name type="scientific">Desulfoluna spongiiphila</name>
    <dbReference type="NCBI Taxonomy" id="419481"/>
    <lineage>
        <taxon>Bacteria</taxon>
        <taxon>Pseudomonadati</taxon>
        <taxon>Thermodesulfobacteriota</taxon>
        <taxon>Desulfobacteria</taxon>
        <taxon>Desulfobacterales</taxon>
        <taxon>Desulfolunaceae</taxon>
        <taxon>Desulfoluna</taxon>
    </lineage>
</organism>
<evidence type="ECO:0000313" key="7">
    <source>
        <dbReference type="EMBL" id="SCX95369.1"/>
    </source>
</evidence>
<dbReference type="AlphaFoldDB" id="A0A1G5BYP8"/>
<feature type="domain" description="O-antigen ligase-related" evidence="6">
    <location>
        <begin position="203"/>
        <end position="344"/>
    </location>
</feature>
<evidence type="ECO:0000259" key="6">
    <source>
        <dbReference type="Pfam" id="PF04932"/>
    </source>
</evidence>
<keyword evidence="3 5" id="KW-1133">Transmembrane helix</keyword>
<accession>A0A1G5BYP8</accession>
<evidence type="ECO:0000256" key="4">
    <source>
        <dbReference type="ARBA" id="ARBA00023136"/>
    </source>
</evidence>
<feature type="transmembrane region" description="Helical" evidence="5">
    <location>
        <begin position="171"/>
        <end position="191"/>
    </location>
</feature>
<keyword evidence="2 5" id="KW-0812">Transmembrane</keyword>
<evidence type="ECO:0000256" key="3">
    <source>
        <dbReference type="ARBA" id="ARBA00022989"/>
    </source>
</evidence>
<dbReference type="InterPro" id="IPR051533">
    <property type="entry name" value="WaaL-like"/>
</dbReference>
<dbReference type="Proteomes" id="UP000198870">
    <property type="component" value="Unassembled WGS sequence"/>
</dbReference>
<dbReference type="EMBL" id="FMUX01000002">
    <property type="protein sequence ID" value="SCX95369.1"/>
    <property type="molecule type" value="Genomic_DNA"/>
</dbReference>
<keyword evidence="7" id="KW-0436">Ligase</keyword>
<feature type="transmembrane region" description="Helical" evidence="5">
    <location>
        <begin position="403"/>
        <end position="422"/>
    </location>
</feature>
<keyword evidence="8" id="KW-1185">Reference proteome</keyword>
<feature type="transmembrane region" description="Helical" evidence="5">
    <location>
        <begin position="103"/>
        <end position="120"/>
    </location>
</feature>
<feature type="transmembrane region" description="Helical" evidence="5">
    <location>
        <begin position="327"/>
        <end position="351"/>
    </location>
</feature>
<protein>
    <submittedName>
        <fullName evidence="7">O-antigen ligase</fullName>
    </submittedName>
</protein>
<dbReference type="GO" id="GO:0016874">
    <property type="term" value="F:ligase activity"/>
    <property type="evidence" value="ECO:0007669"/>
    <property type="project" value="UniProtKB-KW"/>
</dbReference>
<keyword evidence="4 5" id="KW-0472">Membrane</keyword>
<feature type="transmembrane region" description="Helical" evidence="5">
    <location>
        <begin position="49"/>
        <end position="67"/>
    </location>
</feature>